<evidence type="ECO:0000256" key="7">
    <source>
        <dbReference type="SAM" id="MobiDB-lite"/>
    </source>
</evidence>
<keyword evidence="3" id="KW-0186">Copper</keyword>
<evidence type="ECO:0000256" key="5">
    <source>
        <dbReference type="ARBA" id="ARBA00023180"/>
    </source>
</evidence>
<feature type="region of interest" description="Disordered" evidence="7">
    <location>
        <begin position="411"/>
        <end position="514"/>
    </location>
</feature>
<evidence type="ECO:0000313" key="11">
    <source>
        <dbReference type="Proteomes" id="UP000308133"/>
    </source>
</evidence>
<feature type="compositionally biased region" description="Low complexity" evidence="7">
    <location>
        <begin position="454"/>
        <end position="470"/>
    </location>
</feature>
<comment type="caution">
    <text evidence="10">The sequence shown here is derived from an EMBL/GenBank/DDBJ whole genome shotgun (WGS) entry which is preliminary data.</text>
</comment>
<evidence type="ECO:0000256" key="6">
    <source>
        <dbReference type="ARBA" id="ARBA00034311"/>
    </source>
</evidence>
<reference evidence="10 11" key="1">
    <citation type="submission" date="2018-02" db="EMBL/GenBank/DDBJ databases">
        <title>Draft genome sequences of Elsinoe sp., causing black scab on jojoba.</title>
        <authorList>
            <person name="Stodart B."/>
            <person name="Jeffress S."/>
            <person name="Ash G."/>
            <person name="Arun Chinnappa K."/>
        </authorList>
    </citation>
    <scope>NUCLEOTIDE SEQUENCE [LARGE SCALE GENOMIC DNA]</scope>
    <source>
        <strain evidence="10 11">Hillstone_2</strain>
    </source>
</reference>
<accession>A0A4U7B9Q7</accession>
<name>A0A4U7B9Q7_9PEZI</name>
<feature type="domain" description="Chitin-binding type-4" evidence="9">
    <location>
        <begin position="20"/>
        <end position="190"/>
    </location>
</feature>
<protein>
    <recommendedName>
        <fullName evidence="9">Chitin-binding type-4 domain-containing protein</fullName>
    </recommendedName>
</protein>
<keyword evidence="5" id="KW-0325">Glycoprotein</keyword>
<dbReference type="GO" id="GO:0046872">
    <property type="term" value="F:metal ion binding"/>
    <property type="evidence" value="ECO:0007669"/>
    <property type="project" value="UniProtKB-KW"/>
</dbReference>
<evidence type="ECO:0000259" key="9">
    <source>
        <dbReference type="Pfam" id="PF03067"/>
    </source>
</evidence>
<evidence type="ECO:0000256" key="3">
    <source>
        <dbReference type="ARBA" id="ARBA00023008"/>
    </source>
</evidence>
<feature type="region of interest" description="Disordered" evidence="7">
    <location>
        <begin position="598"/>
        <end position="625"/>
    </location>
</feature>
<dbReference type="AlphaFoldDB" id="A0A4U7B9Q7"/>
<dbReference type="Proteomes" id="UP000308133">
    <property type="component" value="Unassembled WGS sequence"/>
</dbReference>
<keyword evidence="8" id="KW-0732">Signal</keyword>
<evidence type="ECO:0000256" key="8">
    <source>
        <dbReference type="SAM" id="SignalP"/>
    </source>
</evidence>
<feature type="region of interest" description="Disordered" evidence="7">
    <location>
        <begin position="561"/>
        <end position="582"/>
    </location>
</feature>
<dbReference type="InterPro" id="IPR004302">
    <property type="entry name" value="Cellulose/chitin-bd_N"/>
</dbReference>
<dbReference type="InterPro" id="IPR052282">
    <property type="entry name" value="Starch-active_LPMO"/>
</dbReference>
<organism evidence="10 11">
    <name type="scientific">Elsinoe australis</name>
    <dbReference type="NCBI Taxonomy" id="40998"/>
    <lineage>
        <taxon>Eukaryota</taxon>
        <taxon>Fungi</taxon>
        <taxon>Dikarya</taxon>
        <taxon>Ascomycota</taxon>
        <taxon>Pezizomycotina</taxon>
        <taxon>Dothideomycetes</taxon>
        <taxon>Dothideomycetidae</taxon>
        <taxon>Myriangiales</taxon>
        <taxon>Elsinoaceae</taxon>
        <taxon>Elsinoe</taxon>
    </lineage>
</organism>
<keyword evidence="2" id="KW-0479">Metal-binding</keyword>
<dbReference type="Gene3D" id="2.70.50.70">
    <property type="match status" value="1"/>
</dbReference>
<evidence type="ECO:0000256" key="2">
    <source>
        <dbReference type="ARBA" id="ARBA00022723"/>
    </source>
</evidence>
<dbReference type="PANTHER" id="PTHR36575:SF2">
    <property type="entry name" value="CHITIN-BINDING TYPE-4 DOMAIN-CONTAINING PROTEIN-RELATED"/>
    <property type="match status" value="1"/>
</dbReference>
<proteinExistence type="inferred from homology"/>
<dbReference type="EMBL" id="PTQR01000013">
    <property type="protein sequence ID" value="TKX26350.1"/>
    <property type="molecule type" value="Genomic_DNA"/>
</dbReference>
<feature type="compositionally biased region" description="Polar residues" evidence="7">
    <location>
        <begin position="492"/>
        <end position="514"/>
    </location>
</feature>
<comment type="cofactor">
    <cofactor evidence="1">
        <name>Cu(2+)</name>
        <dbReference type="ChEBI" id="CHEBI:29036"/>
    </cofactor>
</comment>
<sequence>MKSYTTILAAAGLFASASAHGIITDPTPRGPGPAFQAACGMQAYYQVSSDPNGNVQGLLNIATQQPDYKAADCRAYMCKGLKYADNTDKVQRYTAGQVVPITFATRAPHTGTANVSIVRTSDDTVIGQPLKSWDNFAPNAGGASPDQASFTVTIPDTGSQCTEPGACILQHFWDANKPDIDQTYESCVDVVISGGSGGAPAPAPSSSAPAVTSAAAPVASSSTQPPVQPVTTTAAPVTTTRASTTRRPRPTNTCACNAPVVKRQDSCNPTATVTVTEAAATDVASTPGGYGSTITRTATVTVPATATITNTVTITPPAEVTVTQTLTQTSTITSAVTVTASTSRVIIAPTTSSSVSAPFTYPNATAPVQNPALPGTTVNEASTSLATSASFTFNPLPTGATTVTVTSSSTAAPFPTATSANSSTADAVPTGTGVTSRPAATLSAYPTVPVGGDSTANPVPTSSSASVSVPIGTGVTSVPAGTLPGSSPAPYPTSTFTNTNPDGTSTANGVTSAPSLPTGTGVISSIASLTSLIPTASLNSTIPTGTGVYSSLSSLISSLPTASGSPGYGSMPPRPTPGSGSSIADLLRWIADLITRAKAEKEAGATPSAPAPSATPSAGGAPVPR</sequence>
<dbReference type="Pfam" id="PF03067">
    <property type="entry name" value="LPMO_10"/>
    <property type="match status" value="1"/>
</dbReference>
<feature type="signal peptide" evidence="8">
    <location>
        <begin position="1"/>
        <end position="19"/>
    </location>
</feature>
<evidence type="ECO:0000256" key="1">
    <source>
        <dbReference type="ARBA" id="ARBA00001973"/>
    </source>
</evidence>
<feature type="compositionally biased region" description="Low complexity" evidence="7">
    <location>
        <begin position="216"/>
        <end position="243"/>
    </location>
</feature>
<keyword evidence="4" id="KW-1015">Disulfide bond</keyword>
<gene>
    <name evidence="10" type="ORF">C1H76_1312</name>
</gene>
<evidence type="ECO:0000256" key="4">
    <source>
        <dbReference type="ARBA" id="ARBA00023157"/>
    </source>
</evidence>
<feature type="compositionally biased region" description="Low complexity" evidence="7">
    <location>
        <begin position="411"/>
        <end position="428"/>
    </location>
</feature>
<evidence type="ECO:0000313" key="10">
    <source>
        <dbReference type="EMBL" id="TKX26350.1"/>
    </source>
</evidence>
<comment type="similarity">
    <text evidence="6">Belongs to the polysaccharide monooxygenase AA13 family.</text>
</comment>
<dbReference type="PANTHER" id="PTHR36575">
    <property type="entry name" value="BINDING PROTEIN, PUTATIVE (AFU_ORTHOLOGUE AFUA_1G14430)-RELATED"/>
    <property type="match status" value="1"/>
</dbReference>
<feature type="chain" id="PRO_5020700078" description="Chitin-binding type-4 domain-containing protein" evidence="8">
    <location>
        <begin position="20"/>
        <end position="625"/>
    </location>
</feature>
<feature type="region of interest" description="Disordered" evidence="7">
    <location>
        <begin position="216"/>
        <end position="251"/>
    </location>
</feature>
<feature type="compositionally biased region" description="Low complexity" evidence="7">
    <location>
        <begin position="604"/>
        <end position="625"/>
    </location>
</feature>